<dbReference type="PANTHER" id="PTHR11461:SF211">
    <property type="entry name" value="GH10112P-RELATED"/>
    <property type="match status" value="1"/>
</dbReference>
<evidence type="ECO:0000259" key="2">
    <source>
        <dbReference type="Pfam" id="PF00079"/>
    </source>
</evidence>
<name>A0A443NFL3_9MAGN</name>
<dbReference type="Pfam" id="PF00079">
    <property type="entry name" value="Serpin"/>
    <property type="match status" value="1"/>
</dbReference>
<evidence type="ECO:0000313" key="3">
    <source>
        <dbReference type="EMBL" id="RWR77307.1"/>
    </source>
</evidence>
<dbReference type="OrthoDB" id="1063785at2759"/>
<evidence type="ECO:0000313" key="4">
    <source>
        <dbReference type="Proteomes" id="UP000283530"/>
    </source>
</evidence>
<dbReference type="SUPFAM" id="SSF56574">
    <property type="entry name" value="Serpins"/>
    <property type="match status" value="1"/>
</dbReference>
<keyword evidence="4" id="KW-1185">Reference proteome</keyword>
<comment type="similarity">
    <text evidence="1">Belongs to the serpin family.</text>
</comment>
<dbReference type="EMBL" id="QPKB01000002">
    <property type="protein sequence ID" value="RWR77307.1"/>
    <property type="molecule type" value="Genomic_DNA"/>
</dbReference>
<comment type="caution">
    <text evidence="3">The sequence shown here is derived from an EMBL/GenBank/DDBJ whole genome shotgun (WGS) entry which is preliminary data.</text>
</comment>
<protein>
    <submittedName>
        <fullName evidence="3">Serpin-ZXA</fullName>
    </submittedName>
</protein>
<dbReference type="InterPro" id="IPR042185">
    <property type="entry name" value="Serpin_sf_2"/>
</dbReference>
<dbReference type="InterPro" id="IPR000215">
    <property type="entry name" value="Serpin_fam"/>
</dbReference>
<organism evidence="3 4">
    <name type="scientific">Cinnamomum micranthum f. kanehirae</name>
    <dbReference type="NCBI Taxonomy" id="337451"/>
    <lineage>
        <taxon>Eukaryota</taxon>
        <taxon>Viridiplantae</taxon>
        <taxon>Streptophyta</taxon>
        <taxon>Embryophyta</taxon>
        <taxon>Tracheophyta</taxon>
        <taxon>Spermatophyta</taxon>
        <taxon>Magnoliopsida</taxon>
        <taxon>Magnoliidae</taxon>
        <taxon>Laurales</taxon>
        <taxon>Lauraceae</taxon>
        <taxon>Cinnamomum</taxon>
    </lineage>
</organism>
<dbReference type="InterPro" id="IPR036186">
    <property type="entry name" value="Serpin_sf"/>
</dbReference>
<proteinExistence type="inferred from homology"/>
<dbReference type="PANTHER" id="PTHR11461">
    <property type="entry name" value="SERINE PROTEASE INHIBITOR, SERPIN"/>
    <property type="match status" value="1"/>
</dbReference>
<reference evidence="3 4" key="1">
    <citation type="journal article" date="2019" name="Nat. Plants">
        <title>Stout camphor tree genome fills gaps in understanding of flowering plant genome evolution.</title>
        <authorList>
            <person name="Chaw S.M."/>
            <person name="Liu Y.C."/>
            <person name="Wu Y.W."/>
            <person name="Wang H.Y."/>
            <person name="Lin C.I."/>
            <person name="Wu C.S."/>
            <person name="Ke H.M."/>
            <person name="Chang L.Y."/>
            <person name="Hsu C.Y."/>
            <person name="Yang H.T."/>
            <person name="Sudianto E."/>
            <person name="Hsu M.H."/>
            <person name="Wu K.P."/>
            <person name="Wang L.N."/>
            <person name="Leebens-Mack J.H."/>
            <person name="Tsai I.J."/>
        </authorList>
    </citation>
    <scope>NUCLEOTIDE SEQUENCE [LARGE SCALE GENOMIC DNA]</scope>
    <source>
        <strain evidence="4">cv. Chaw 1501</strain>
        <tissue evidence="3">Young leaves</tissue>
    </source>
</reference>
<dbReference type="Proteomes" id="UP000283530">
    <property type="component" value="Unassembled WGS sequence"/>
</dbReference>
<dbReference type="GO" id="GO:0004867">
    <property type="term" value="F:serine-type endopeptidase inhibitor activity"/>
    <property type="evidence" value="ECO:0007669"/>
    <property type="project" value="InterPro"/>
</dbReference>
<dbReference type="AlphaFoldDB" id="A0A443NFL3"/>
<gene>
    <name evidence="3" type="ORF">CKAN_00578800</name>
</gene>
<sequence>MQFVCSFKDFQVIKLHYRRGQEGRQLSMYIFLPEKRNGLPNLVKKLSSDSGFLNSFNYYFTRVAVRDFSLPRFKFSFGFEASTFMKELGLVLPFSNVVEFTEMVEQSHGPFVSEIQHSHVLR</sequence>
<feature type="domain" description="Serpin" evidence="2">
    <location>
        <begin position="8"/>
        <end position="121"/>
    </location>
</feature>
<dbReference type="InterPro" id="IPR023796">
    <property type="entry name" value="Serpin_dom"/>
</dbReference>
<dbReference type="Gene3D" id="2.30.39.10">
    <property type="entry name" value="Alpha-1-antitrypsin, domain 1"/>
    <property type="match status" value="1"/>
</dbReference>
<dbReference type="GO" id="GO:0005615">
    <property type="term" value="C:extracellular space"/>
    <property type="evidence" value="ECO:0007669"/>
    <property type="project" value="InterPro"/>
</dbReference>
<accession>A0A443NFL3</accession>
<evidence type="ECO:0000256" key="1">
    <source>
        <dbReference type="ARBA" id="ARBA00009500"/>
    </source>
</evidence>
<dbReference type="STRING" id="337451.A0A443NFL3"/>